<dbReference type="PANTHER" id="PTHR11236:SF50">
    <property type="entry name" value="AMINODEOXYCHORISMATE SYNTHASE COMPONENT 1"/>
    <property type="match status" value="1"/>
</dbReference>
<dbReference type="PANTHER" id="PTHR11236">
    <property type="entry name" value="AMINOBENZOATE/ANTHRANILATE SYNTHASE"/>
    <property type="match status" value="1"/>
</dbReference>
<feature type="domain" description="Chorismate-utilising enzyme C-terminal" evidence="1">
    <location>
        <begin position="92"/>
        <end position="332"/>
    </location>
</feature>
<proteinExistence type="predicted"/>
<dbReference type="GO" id="GO:0000162">
    <property type="term" value="P:L-tryptophan biosynthetic process"/>
    <property type="evidence" value="ECO:0007669"/>
    <property type="project" value="TreeGrafter"/>
</dbReference>
<reference evidence="2" key="1">
    <citation type="journal article" date="2020" name="mSystems">
        <title>Genome- and Community-Level Interaction Insights into Carbon Utilization and Element Cycling Functions of Hydrothermarchaeota in Hydrothermal Sediment.</title>
        <authorList>
            <person name="Zhou Z."/>
            <person name="Liu Y."/>
            <person name="Xu W."/>
            <person name="Pan J."/>
            <person name="Luo Z.H."/>
            <person name="Li M."/>
        </authorList>
    </citation>
    <scope>NUCLEOTIDE SEQUENCE [LARGE SCALE GENOMIC DNA]</scope>
    <source>
        <strain evidence="2">HyVt-501</strain>
    </source>
</reference>
<dbReference type="PRINTS" id="PR00095">
    <property type="entry name" value="ANTSNTHASEI"/>
</dbReference>
<dbReference type="AlphaFoldDB" id="A0A7C5Q8U8"/>
<dbReference type="InterPro" id="IPR015890">
    <property type="entry name" value="Chorismate_C"/>
</dbReference>
<protein>
    <submittedName>
        <fullName evidence="2">Anthranilate synthase component I family protein</fullName>
    </submittedName>
</protein>
<dbReference type="Gene3D" id="3.60.120.10">
    <property type="entry name" value="Anthranilate synthase"/>
    <property type="match status" value="1"/>
</dbReference>
<comment type="caution">
    <text evidence="2">The sequence shown here is derived from an EMBL/GenBank/DDBJ whole genome shotgun (WGS) entry which is preliminary data.</text>
</comment>
<evidence type="ECO:0000259" key="1">
    <source>
        <dbReference type="Pfam" id="PF00425"/>
    </source>
</evidence>
<organism evidence="2">
    <name type="scientific">Aquifex aeolicus</name>
    <dbReference type="NCBI Taxonomy" id="63363"/>
    <lineage>
        <taxon>Bacteria</taxon>
        <taxon>Pseudomonadati</taxon>
        <taxon>Aquificota</taxon>
        <taxon>Aquificia</taxon>
        <taxon>Aquificales</taxon>
        <taxon>Aquificaceae</taxon>
        <taxon>Aquifex</taxon>
    </lineage>
</organism>
<dbReference type="InterPro" id="IPR005801">
    <property type="entry name" value="ADC_synthase"/>
</dbReference>
<sequence length="345" mass="38938">MRLVVSGEWFGGKGLLEVEVRDLLPLSRPEDIPLQRGFLVVSYDLTEELLGVPIKRSAYPSLLFLRTGGVRELSRTPAGAFLKPEGATLRGEEFRERIGRVKDYIERGDVYQINLTSGFLFSFRGDPLDVFLRFFSRQPVPFAFFLDAGDFFLMSGSMELFLKKEGSRLESRPIKGTGRDPEAILSSEKERAENLMITDMMRNDIGRVARAGSVRVRELFRVERYRTLCQMLSIVEGETEGNLPHILRHTFPPASVTGAPKRRAVEIIEELEPHPRGYYCGAAGFVKENGDFTLSVLIRTAYGGGKQLTYFAGCGIVWDSDPLRETEELLLKVRAFYGDRLHPSD</sequence>
<dbReference type="SUPFAM" id="SSF56322">
    <property type="entry name" value="ADC synthase"/>
    <property type="match status" value="1"/>
</dbReference>
<accession>A0A7C5Q8U8</accession>
<dbReference type="EMBL" id="DRNB01000191">
    <property type="protein sequence ID" value="HHJ64315.1"/>
    <property type="molecule type" value="Genomic_DNA"/>
</dbReference>
<evidence type="ECO:0000313" key="2">
    <source>
        <dbReference type="EMBL" id="HHJ64315.1"/>
    </source>
</evidence>
<dbReference type="Proteomes" id="UP000885792">
    <property type="component" value="Unassembled WGS sequence"/>
</dbReference>
<name>A0A7C5Q8U8_AQUAO</name>
<gene>
    <name evidence="2" type="ORF">ENJ61_05335</name>
</gene>
<dbReference type="InterPro" id="IPR019999">
    <property type="entry name" value="Anth_synth_I-like"/>
</dbReference>
<dbReference type="GO" id="GO:0046820">
    <property type="term" value="F:4-amino-4-deoxychorismate synthase activity"/>
    <property type="evidence" value="ECO:0007669"/>
    <property type="project" value="TreeGrafter"/>
</dbReference>
<dbReference type="Pfam" id="PF00425">
    <property type="entry name" value="Chorismate_bind"/>
    <property type="match status" value="1"/>
</dbReference>